<dbReference type="RefSeq" id="WP_065082226.1">
    <property type="nucleotide sequence ID" value="NZ_FLSS01000030.1"/>
</dbReference>
<accession>A0ABY3NBF6</accession>
<gene>
    <name evidence="1" type="ORF">LX74_04041</name>
</gene>
<comment type="caution">
    <text evidence="1">The sequence shown here is derived from an EMBL/GenBank/DDBJ whole genome shotgun (WGS) entry which is preliminary data.</text>
</comment>
<dbReference type="Proteomes" id="UP000324513">
    <property type="component" value="Unassembled WGS sequence"/>
</dbReference>
<evidence type="ECO:0000313" key="2">
    <source>
        <dbReference type="Proteomes" id="UP000324513"/>
    </source>
</evidence>
<dbReference type="EMBL" id="VNHK01000026">
    <property type="protein sequence ID" value="TYO83950.1"/>
    <property type="molecule type" value="Genomic_DNA"/>
</dbReference>
<keyword evidence="2" id="KW-1185">Reference proteome</keyword>
<sequence>METPKEQAIKAAYGEFWERLSPFQQEYALSENGTVEIGYTEEQKKLFSDIRKSGLFNVKPTMPKSLSGIGTNNGWTRIESEEDLPGNINSLWIKYSDGSIVLGHYNIFQKKFETVYGKCFDGDTATHYQPIETPKPPIF</sequence>
<proteinExistence type="predicted"/>
<evidence type="ECO:0000313" key="1">
    <source>
        <dbReference type="EMBL" id="TYO83950.1"/>
    </source>
</evidence>
<name>A0ABY3NBF6_ELIMR</name>
<organism evidence="1 2">
    <name type="scientific">Elizabethkingia miricola</name>
    <name type="common">Chryseobacterium miricola</name>
    <dbReference type="NCBI Taxonomy" id="172045"/>
    <lineage>
        <taxon>Bacteria</taxon>
        <taxon>Pseudomonadati</taxon>
        <taxon>Bacteroidota</taxon>
        <taxon>Flavobacteriia</taxon>
        <taxon>Flavobacteriales</taxon>
        <taxon>Weeksellaceae</taxon>
        <taxon>Elizabethkingia</taxon>
    </lineage>
</organism>
<protein>
    <submittedName>
        <fullName evidence="1">Uncharacterized protein</fullName>
    </submittedName>
</protein>
<reference evidence="1 2" key="1">
    <citation type="submission" date="2019-07" db="EMBL/GenBank/DDBJ databases">
        <title>Genomic Encyclopedia of Archaeal and Bacterial Type Strains, Phase II (KMG-II): from individual species to whole genera.</title>
        <authorList>
            <person name="Goeker M."/>
        </authorList>
    </citation>
    <scope>NUCLEOTIDE SEQUENCE [LARGE SCALE GENOMIC DNA]</scope>
    <source>
        <strain evidence="1 2">DSM 14571</strain>
    </source>
</reference>